<feature type="transmembrane region" description="Helical" evidence="1">
    <location>
        <begin position="417"/>
        <end position="434"/>
    </location>
</feature>
<accession>I4AGU2</accession>
<feature type="transmembrane region" description="Helical" evidence="1">
    <location>
        <begin position="390"/>
        <end position="411"/>
    </location>
</feature>
<organism evidence="2 3">
    <name type="scientific">Bernardetia litoralis (strain ATCC 23117 / DSM 6794 / NBRC 15988 / NCIMB 1366 / Fx l1 / Sio-4)</name>
    <name type="common">Flexibacter litoralis</name>
    <dbReference type="NCBI Taxonomy" id="880071"/>
    <lineage>
        <taxon>Bacteria</taxon>
        <taxon>Pseudomonadati</taxon>
        <taxon>Bacteroidota</taxon>
        <taxon>Cytophagia</taxon>
        <taxon>Cytophagales</taxon>
        <taxon>Bernardetiaceae</taxon>
        <taxon>Bernardetia</taxon>
    </lineage>
</organism>
<dbReference type="HOGENOM" id="CLU_612163_0_0_10"/>
<evidence type="ECO:0000256" key="1">
    <source>
        <dbReference type="SAM" id="Phobius"/>
    </source>
</evidence>
<feature type="transmembrane region" description="Helical" evidence="1">
    <location>
        <begin position="125"/>
        <end position="149"/>
    </location>
</feature>
<keyword evidence="1" id="KW-0812">Transmembrane</keyword>
<dbReference type="AlphaFoldDB" id="I4AGU2"/>
<feature type="transmembrane region" description="Helical" evidence="1">
    <location>
        <begin position="218"/>
        <end position="247"/>
    </location>
</feature>
<protein>
    <recommendedName>
        <fullName evidence="4">Glycosyltransferase RgtA/B/C/D-like domain-containing protein</fullName>
    </recommendedName>
</protein>
<sequence length="447" mass="52023">MPIYITLQDLFLTPIYLLLIYSVLYFLRTSILDKEMRKFFIMGYTVKVVGAIFFGLVFQFVYGYGDTFFYFAGASIAREAFFENIDMYFQILFQNMDEYSDSHTYYYAYRMPYYGDKSSFTINKIGSVFSILSFNTYTINSLFFALLSFAGSWQMYKAWVDIYPVLKKQLAWAIFFIPSIFFWASGIVKDSVTFAALTFAFAAFHFGIICRRKVYINILVFLLCCYVLYIIKPYILLCFIPACGWWFYSQYTKQIKSPFLKGVFAPILLVVGGGLVFYSFTNLIKGTEYDLDRVAQKAFITADWIHQMSAEGSAYDIGLDQMDGTIGGMLKLYPKGIFITLFRPFVWEIKNFNMALAALENLILLFLTFQVFKNQKWGVILKRLKTEQMVIVCLIFTFFFSGIIGIVSSNFGTLVRYRIPILPFYTIALIILGYKRPKKRKLRKIKI</sequence>
<keyword evidence="1" id="KW-1133">Transmembrane helix</keyword>
<feature type="transmembrane region" description="Helical" evidence="1">
    <location>
        <begin position="6"/>
        <end position="27"/>
    </location>
</feature>
<dbReference type="eggNOG" id="ENOG502Z8EZ">
    <property type="taxonomic scope" value="Bacteria"/>
</dbReference>
<dbReference type="PATRIC" id="fig|880071.3.peg.688"/>
<feature type="transmembrane region" description="Helical" evidence="1">
    <location>
        <begin position="259"/>
        <end position="280"/>
    </location>
</feature>
<reference evidence="3" key="1">
    <citation type="submission" date="2012-06" db="EMBL/GenBank/DDBJ databases">
        <title>The complete genome of Flexibacter litoralis DSM 6794.</title>
        <authorList>
            <person name="Lucas S."/>
            <person name="Copeland A."/>
            <person name="Lapidus A."/>
            <person name="Glavina del Rio T."/>
            <person name="Dalin E."/>
            <person name="Tice H."/>
            <person name="Bruce D."/>
            <person name="Goodwin L."/>
            <person name="Pitluck S."/>
            <person name="Peters L."/>
            <person name="Ovchinnikova G."/>
            <person name="Lu M."/>
            <person name="Kyrpides N."/>
            <person name="Mavromatis K."/>
            <person name="Ivanova N."/>
            <person name="Brettin T."/>
            <person name="Detter J.C."/>
            <person name="Han C."/>
            <person name="Larimer F."/>
            <person name="Land M."/>
            <person name="Hauser L."/>
            <person name="Markowitz V."/>
            <person name="Cheng J.-F."/>
            <person name="Hugenholtz P."/>
            <person name="Woyke T."/>
            <person name="Wu D."/>
            <person name="Spring S."/>
            <person name="Lang E."/>
            <person name="Kopitz M."/>
            <person name="Brambilla E."/>
            <person name="Klenk H.-P."/>
            <person name="Eisen J.A."/>
        </authorList>
    </citation>
    <scope>NUCLEOTIDE SEQUENCE [LARGE SCALE GENOMIC DNA]</scope>
    <source>
        <strain evidence="3">ATCC 23117 / DSM 6794 / NBRC 15988 / NCIMB 1366 / Sio-4</strain>
    </source>
</reference>
<gene>
    <name evidence="2" type="ordered locus">Fleli_0717</name>
</gene>
<proteinExistence type="predicted"/>
<feature type="transmembrane region" description="Helical" evidence="1">
    <location>
        <begin position="170"/>
        <end position="188"/>
    </location>
</feature>
<dbReference type="EMBL" id="CP003345">
    <property type="protein sequence ID" value="AFM03177.1"/>
    <property type="molecule type" value="Genomic_DNA"/>
</dbReference>
<dbReference type="STRING" id="880071.Fleli_0717"/>
<dbReference type="KEGG" id="fli:Fleli_0717"/>
<evidence type="ECO:0000313" key="2">
    <source>
        <dbReference type="EMBL" id="AFM03177.1"/>
    </source>
</evidence>
<dbReference type="OrthoDB" id="3862418at2"/>
<dbReference type="RefSeq" id="WP_014796636.1">
    <property type="nucleotide sequence ID" value="NC_018018.1"/>
</dbReference>
<dbReference type="Proteomes" id="UP000006054">
    <property type="component" value="Chromosome"/>
</dbReference>
<evidence type="ECO:0000313" key="3">
    <source>
        <dbReference type="Proteomes" id="UP000006054"/>
    </source>
</evidence>
<evidence type="ECO:0008006" key="4">
    <source>
        <dbReference type="Google" id="ProtNLM"/>
    </source>
</evidence>
<keyword evidence="3" id="KW-1185">Reference proteome</keyword>
<name>I4AGU2_BERLS</name>
<feature type="transmembrane region" description="Helical" evidence="1">
    <location>
        <begin position="39"/>
        <end position="62"/>
    </location>
</feature>
<keyword evidence="1" id="KW-0472">Membrane</keyword>
<feature type="transmembrane region" description="Helical" evidence="1">
    <location>
        <begin position="194"/>
        <end position="211"/>
    </location>
</feature>